<dbReference type="InterPro" id="IPR036095">
    <property type="entry name" value="PTS_EIIB-like_sf"/>
</dbReference>
<dbReference type="AlphaFoldDB" id="A0A1B4FSF8"/>
<dbReference type="InterPro" id="IPR003353">
    <property type="entry name" value="PTS_IIB_fruc"/>
</dbReference>
<dbReference type="PROSITE" id="PS51099">
    <property type="entry name" value="PTS_EIIB_TYPE_2"/>
    <property type="match status" value="1"/>
</dbReference>
<dbReference type="PANTHER" id="PTHR30505:SF0">
    <property type="entry name" value="FRUCTOSE-LIKE PTS SYSTEM EIIBC COMPONENT-RELATED"/>
    <property type="match status" value="1"/>
</dbReference>
<keyword evidence="9" id="KW-0598">Phosphotransferase system</keyword>
<dbReference type="InterPro" id="IPR013011">
    <property type="entry name" value="PTS_EIIB_2"/>
</dbReference>
<name>A0A1B4FSF8_9BURK</name>
<dbReference type="InterPro" id="IPR050864">
    <property type="entry name" value="Bacterial_PTS_Sugar_Transport"/>
</dbReference>
<sequence length="644" mass="63933">MEKLIGLVAAPARTAAPAFAAHALNRAAQARGIAFALETRSALGVQTPLSADQIGAASAVLIAADDPASIDETPFAGKTIHRVSVDDAIRDADAVLARAAGRASGAGVATAFAQAANGAAAVGGAVSAASRAGAQAAGGAPAASLAAARSGVAEAPRAPIAASADARPLKIVAITSCPTGIAHTFMAAEGLAQGAQALGHAIHVETQGSVGAQNKLTDAQIAEADLVVIAADTQVDKSRFKGKRLYETGTKGAIGKGAALIGRAIVEARIEGGAAAGAGAGAGAPALVDQVAAAKQARAAKAGGPYRHLMTGVSYMLPFVVAGGLLIALSFALGGIYAFDDAHKGTLAWSLFQIGAKSAFALIVPVLSGYIAYSIADRPGITPGMVGGMLAASLNAGFLGGIASGFLAGYAALLINRHLKLHRNLEGLKPVLIIPLLSTLIVGLLMIYVVGSPVAAALHALEGWLRSMQAGSAVVLGLILGGMMAVDMGGPVNKAAYAFSAGLIASHVYTPMAATMAAGMTPPLGIALATWLFRQRFGTEEREAGKAAAVLGIAFITEGAIPFAARDPMRVIPACIAGSAVTGAISMAAGAELKVPHGGIFVLPIPSAVTHLGVYALAIVVGTLVTAVAVGALKRTPQPAVART</sequence>
<evidence type="ECO:0000256" key="9">
    <source>
        <dbReference type="ARBA" id="ARBA00022683"/>
    </source>
</evidence>
<evidence type="ECO:0000256" key="13">
    <source>
        <dbReference type="ARBA" id="ARBA00023136"/>
    </source>
</evidence>
<dbReference type="RefSeq" id="WP_066492611.1">
    <property type="nucleotide sequence ID" value="NZ_CP013388.1"/>
</dbReference>
<keyword evidence="8" id="KW-0808">Transferase</keyword>
<evidence type="ECO:0000256" key="3">
    <source>
        <dbReference type="ARBA" id="ARBA00012799"/>
    </source>
</evidence>
<evidence type="ECO:0000256" key="7">
    <source>
        <dbReference type="ARBA" id="ARBA00022597"/>
    </source>
</evidence>
<dbReference type="GO" id="GO:0022877">
    <property type="term" value="F:protein-N(PI)-phosphohistidine-fructose phosphotransferase system transporter activity"/>
    <property type="evidence" value="ECO:0007669"/>
    <property type="project" value="InterPro"/>
</dbReference>
<feature type="transmembrane region" description="Helical" evidence="14">
    <location>
        <begin position="470"/>
        <end position="488"/>
    </location>
</feature>
<dbReference type="Gene3D" id="3.40.50.2300">
    <property type="match status" value="2"/>
</dbReference>
<keyword evidence="6" id="KW-0597">Phosphoprotein</keyword>
<comment type="subcellular location">
    <subcellularLocation>
        <location evidence="2">Cell inner membrane</location>
        <topology evidence="2">Multi-pass membrane protein</topology>
    </subcellularLocation>
</comment>
<dbReference type="GO" id="GO:0090563">
    <property type="term" value="F:protein-phosphocysteine-sugar phosphotransferase activity"/>
    <property type="evidence" value="ECO:0007669"/>
    <property type="project" value="TreeGrafter"/>
</dbReference>
<feature type="transmembrane region" description="Helical" evidence="14">
    <location>
        <begin position="611"/>
        <end position="633"/>
    </location>
</feature>
<gene>
    <name evidence="17" type="ORF">WS71_04235</name>
</gene>
<evidence type="ECO:0000256" key="5">
    <source>
        <dbReference type="ARBA" id="ARBA00022475"/>
    </source>
</evidence>
<reference evidence="17 18" key="1">
    <citation type="submission" date="2015-12" db="EMBL/GenBank/DDBJ databases">
        <title>Diversity of Burkholderia near neighbor genomes.</title>
        <authorList>
            <person name="Sahl J."/>
            <person name="Wagner D."/>
            <person name="Keim P."/>
        </authorList>
    </citation>
    <scope>NUCLEOTIDE SEQUENCE [LARGE SCALE GENOMIC DNA]</scope>
    <source>
        <strain evidence="17 18">BDU8</strain>
    </source>
</reference>
<evidence type="ECO:0000256" key="14">
    <source>
        <dbReference type="SAM" id="Phobius"/>
    </source>
</evidence>
<dbReference type="PROSITE" id="PS51104">
    <property type="entry name" value="PTS_EIIC_TYPE_2"/>
    <property type="match status" value="1"/>
</dbReference>
<dbReference type="GO" id="GO:0005886">
    <property type="term" value="C:plasma membrane"/>
    <property type="evidence" value="ECO:0007669"/>
    <property type="project" value="UniProtKB-SubCell"/>
</dbReference>
<dbReference type="CDD" id="cd05569">
    <property type="entry name" value="PTS_IIB_fructose"/>
    <property type="match status" value="2"/>
</dbReference>
<dbReference type="EC" id="2.7.1.202" evidence="3"/>
<dbReference type="NCBIfam" id="TIGR01427">
    <property type="entry name" value="PTS_IIC_fructo"/>
    <property type="match status" value="1"/>
</dbReference>
<dbReference type="GO" id="GO:0016301">
    <property type="term" value="F:kinase activity"/>
    <property type="evidence" value="ECO:0007669"/>
    <property type="project" value="UniProtKB-KW"/>
</dbReference>
<dbReference type="SUPFAM" id="SSF52794">
    <property type="entry name" value="PTS system IIB component-like"/>
    <property type="match status" value="2"/>
</dbReference>
<keyword evidence="10 14" id="KW-0812">Transmembrane</keyword>
<dbReference type="PANTHER" id="PTHR30505">
    <property type="entry name" value="FRUCTOSE-LIKE PERMEASE"/>
    <property type="match status" value="1"/>
</dbReference>
<organism evidence="17 18">
    <name type="scientific">Burkholderia mayonis</name>
    <dbReference type="NCBI Taxonomy" id="1385591"/>
    <lineage>
        <taxon>Bacteria</taxon>
        <taxon>Pseudomonadati</taxon>
        <taxon>Pseudomonadota</taxon>
        <taxon>Betaproteobacteria</taxon>
        <taxon>Burkholderiales</taxon>
        <taxon>Burkholderiaceae</taxon>
        <taxon>Burkholderia</taxon>
        <taxon>pseudomallei group</taxon>
    </lineage>
</organism>
<evidence type="ECO:0000256" key="2">
    <source>
        <dbReference type="ARBA" id="ARBA00004429"/>
    </source>
</evidence>
<evidence type="ECO:0000256" key="4">
    <source>
        <dbReference type="ARBA" id="ARBA00022448"/>
    </source>
</evidence>
<evidence type="ECO:0000256" key="10">
    <source>
        <dbReference type="ARBA" id="ARBA00022692"/>
    </source>
</evidence>
<evidence type="ECO:0000256" key="6">
    <source>
        <dbReference type="ARBA" id="ARBA00022553"/>
    </source>
</evidence>
<protein>
    <recommendedName>
        <fullName evidence="3">protein-N(pi)-phosphohistidine--D-fructose phosphotransferase</fullName>
        <ecNumber evidence="3">2.7.1.202</ecNumber>
    </recommendedName>
</protein>
<dbReference type="Pfam" id="PF02302">
    <property type="entry name" value="PTS_IIB"/>
    <property type="match status" value="2"/>
</dbReference>
<feature type="domain" description="PTS EIIB type-2" evidence="15">
    <location>
        <begin position="171"/>
        <end position="266"/>
    </location>
</feature>
<comment type="catalytic activity">
    <reaction evidence="1">
        <text>D-fructose(out) + N(pros)-phospho-L-histidyl-[protein] = D-fructose 1-phosphate(in) + L-histidyl-[protein]</text>
        <dbReference type="Rhea" id="RHEA:49252"/>
        <dbReference type="Rhea" id="RHEA-COMP:9745"/>
        <dbReference type="Rhea" id="RHEA-COMP:9746"/>
        <dbReference type="ChEBI" id="CHEBI:29979"/>
        <dbReference type="ChEBI" id="CHEBI:37721"/>
        <dbReference type="ChEBI" id="CHEBI:58674"/>
        <dbReference type="ChEBI" id="CHEBI:64837"/>
        <dbReference type="EC" id="2.7.1.202"/>
    </reaction>
</comment>
<evidence type="ECO:0000259" key="15">
    <source>
        <dbReference type="PROSITE" id="PS51099"/>
    </source>
</evidence>
<dbReference type="GO" id="GO:0005351">
    <property type="term" value="F:carbohydrate:proton symporter activity"/>
    <property type="evidence" value="ECO:0007669"/>
    <property type="project" value="InterPro"/>
</dbReference>
<dbReference type="GO" id="GO:0009401">
    <property type="term" value="P:phosphoenolpyruvate-dependent sugar phosphotransferase system"/>
    <property type="evidence" value="ECO:0007669"/>
    <property type="project" value="UniProtKB-KW"/>
</dbReference>
<keyword evidence="12 14" id="KW-1133">Transmembrane helix</keyword>
<dbReference type="NCBIfam" id="TIGR00829">
    <property type="entry name" value="FRU"/>
    <property type="match status" value="1"/>
</dbReference>
<feature type="transmembrane region" description="Helical" evidence="14">
    <location>
        <begin position="571"/>
        <end position="591"/>
    </location>
</feature>
<feature type="domain" description="PTS EIIC type-2" evidence="16">
    <location>
        <begin position="305"/>
        <end position="642"/>
    </location>
</feature>
<dbReference type="InterPro" id="IPR013014">
    <property type="entry name" value="PTS_EIIC_2"/>
</dbReference>
<feature type="transmembrane region" description="Helical" evidence="14">
    <location>
        <begin position="396"/>
        <end position="415"/>
    </location>
</feature>
<feature type="transmembrane region" description="Helical" evidence="14">
    <location>
        <begin position="508"/>
        <end position="533"/>
    </location>
</feature>
<keyword evidence="13 14" id="KW-0472">Membrane</keyword>
<evidence type="ECO:0000313" key="18">
    <source>
        <dbReference type="Proteomes" id="UP000067711"/>
    </source>
</evidence>
<feature type="transmembrane region" description="Helical" evidence="14">
    <location>
        <begin position="427"/>
        <end position="450"/>
    </location>
</feature>
<feature type="transmembrane region" description="Helical" evidence="14">
    <location>
        <begin position="315"/>
        <end position="339"/>
    </location>
</feature>
<proteinExistence type="predicted"/>
<dbReference type="Proteomes" id="UP000067711">
    <property type="component" value="Chromosome 2"/>
</dbReference>
<keyword evidence="7" id="KW-0762">Sugar transport</keyword>
<evidence type="ECO:0000256" key="8">
    <source>
        <dbReference type="ARBA" id="ARBA00022679"/>
    </source>
</evidence>
<accession>A0A1B4FSF8</accession>
<evidence type="ECO:0000256" key="11">
    <source>
        <dbReference type="ARBA" id="ARBA00022777"/>
    </source>
</evidence>
<dbReference type="InterPro" id="IPR003501">
    <property type="entry name" value="PTS_EIIB_2/3"/>
</dbReference>
<dbReference type="EMBL" id="CP013388">
    <property type="protein sequence ID" value="AOJ06615.1"/>
    <property type="molecule type" value="Genomic_DNA"/>
</dbReference>
<keyword evidence="4" id="KW-0813">Transport</keyword>
<feature type="transmembrane region" description="Helical" evidence="14">
    <location>
        <begin position="359"/>
        <end position="376"/>
    </location>
</feature>
<evidence type="ECO:0000259" key="16">
    <source>
        <dbReference type="PROSITE" id="PS51104"/>
    </source>
</evidence>
<dbReference type="NCBIfam" id="NF007783">
    <property type="entry name" value="PRK10474.1"/>
    <property type="match status" value="2"/>
</dbReference>
<evidence type="ECO:0000256" key="1">
    <source>
        <dbReference type="ARBA" id="ARBA00001401"/>
    </source>
</evidence>
<evidence type="ECO:0000313" key="17">
    <source>
        <dbReference type="EMBL" id="AOJ06615.1"/>
    </source>
</evidence>
<evidence type="ECO:0000256" key="12">
    <source>
        <dbReference type="ARBA" id="ARBA00022989"/>
    </source>
</evidence>
<dbReference type="InterPro" id="IPR006327">
    <property type="entry name" value="PTS_IIC_fruc"/>
</dbReference>
<feature type="transmembrane region" description="Helical" evidence="14">
    <location>
        <begin position="545"/>
        <end position="564"/>
    </location>
</feature>
<keyword evidence="11" id="KW-0418">Kinase</keyword>
<keyword evidence="5" id="KW-1003">Cell membrane</keyword>
<dbReference type="FunFam" id="3.40.50.2300:FF:000014">
    <property type="entry name" value="PTS system fructose-like transporter subunit IIB"/>
    <property type="match status" value="1"/>
</dbReference>